<name>A0A3B0JH37_9RICK</name>
<gene>
    <name evidence="1" type="ORF">WBAF_0323</name>
</gene>
<protein>
    <submittedName>
        <fullName evidence="1">Uncharacterized protein</fullName>
    </submittedName>
</protein>
<dbReference type="AlphaFoldDB" id="A0A3B0JH37"/>
<accession>A0A3B0JH37</accession>
<dbReference type="EMBL" id="OUNF01000068">
    <property type="protein sequence ID" value="SPP33834.1"/>
    <property type="molecule type" value="Genomic_DNA"/>
</dbReference>
<evidence type="ECO:0000313" key="1">
    <source>
        <dbReference type="EMBL" id="SPP33834.1"/>
    </source>
</evidence>
<organism evidence="1">
    <name type="scientific">Wolbachia endosymbiont of Aleurodicus floccissimus</name>
    <dbReference type="NCBI Taxonomy" id="2152762"/>
    <lineage>
        <taxon>Bacteria</taxon>
        <taxon>Pseudomonadati</taxon>
        <taxon>Pseudomonadota</taxon>
        <taxon>Alphaproteobacteria</taxon>
        <taxon>Rickettsiales</taxon>
        <taxon>Anaplasmataceae</taxon>
        <taxon>Wolbachieae</taxon>
        <taxon>Wolbachia</taxon>
    </lineage>
</organism>
<reference evidence="1" key="1">
    <citation type="submission" date="2018-04" db="EMBL/GenBank/DDBJ databases">
        <authorList>
            <person name="Go L.Y."/>
            <person name="Mitchell J.A."/>
        </authorList>
    </citation>
    <scope>NUCLEOTIDE SEQUENCE</scope>
    <source>
        <strain evidence="1">WBAF</strain>
    </source>
</reference>
<sequence>MIFDESFQRINTNLVVNITKYLNNTTTFSNQNQLVREEFVLGWVDLPLDSCELLFV</sequence>
<proteinExistence type="predicted"/>